<dbReference type="PROSITE" id="PS00600">
    <property type="entry name" value="AA_TRANSFER_CLASS_3"/>
    <property type="match status" value="1"/>
</dbReference>
<protein>
    <submittedName>
        <fullName evidence="6">Aspartate aminotransferase family protein</fullName>
    </submittedName>
</protein>
<dbReference type="InterPro" id="IPR005814">
    <property type="entry name" value="Aminotrans_3"/>
</dbReference>
<reference evidence="7" key="1">
    <citation type="journal article" date="2022" name="G3 (Bethesda)">
        <title>Unveiling the complete genome sequence of Alicyclobacillus acidoterrestris DSM 3922T, a taint-producing strain.</title>
        <authorList>
            <person name="Leonardo I.C."/>
            <person name="Barreto Crespo M.T."/>
            <person name="Gaspar F.B."/>
        </authorList>
    </citation>
    <scope>NUCLEOTIDE SEQUENCE [LARGE SCALE GENOMIC DNA]</scope>
    <source>
        <strain evidence="7">DSM 3922</strain>
    </source>
</reference>
<dbReference type="FunFam" id="3.40.640.10:FF:000014">
    <property type="entry name" value="Adenosylmethionine-8-amino-7-oxononanoate aminotransferase, probable"/>
    <property type="match status" value="1"/>
</dbReference>
<dbReference type="GO" id="GO:0030170">
    <property type="term" value="F:pyridoxal phosphate binding"/>
    <property type="evidence" value="ECO:0007669"/>
    <property type="project" value="InterPro"/>
</dbReference>
<dbReference type="AlphaFoldDB" id="T0BZ86"/>
<dbReference type="Pfam" id="PF00202">
    <property type="entry name" value="Aminotran_3"/>
    <property type="match status" value="1"/>
</dbReference>
<dbReference type="RefSeq" id="WP_021296681.1">
    <property type="nucleotide sequence ID" value="NZ_AURB01000133.1"/>
</dbReference>
<evidence type="ECO:0000256" key="4">
    <source>
        <dbReference type="ARBA" id="ARBA00022898"/>
    </source>
</evidence>
<dbReference type="InterPro" id="IPR015424">
    <property type="entry name" value="PyrdxlP-dep_Trfase"/>
</dbReference>
<dbReference type="PANTHER" id="PTHR43094:SF1">
    <property type="entry name" value="AMINOTRANSFERASE CLASS-III"/>
    <property type="match status" value="1"/>
</dbReference>
<dbReference type="CDD" id="cd00610">
    <property type="entry name" value="OAT_like"/>
    <property type="match status" value="1"/>
</dbReference>
<accession>A0A9E6ZT45</accession>
<dbReference type="STRING" id="1356854.N007_08085"/>
<organism evidence="6 7">
    <name type="scientific">Alicyclobacillus acidoterrestris (strain ATCC 49025 / DSM 3922 / CIP 106132 / NCIMB 13137 / GD3B)</name>
    <dbReference type="NCBI Taxonomy" id="1356854"/>
    <lineage>
        <taxon>Bacteria</taxon>
        <taxon>Bacillati</taxon>
        <taxon>Bacillota</taxon>
        <taxon>Bacilli</taxon>
        <taxon>Bacillales</taxon>
        <taxon>Alicyclobacillaceae</taxon>
        <taxon>Alicyclobacillus</taxon>
    </lineage>
</organism>
<comment type="similarity">
    <text evidence="1 5">Belongs to the class-III pyridoxal-phosphate-dependent aminotransferase family.</text>
</comment>
<dbReference type="EMBL" id="CP080467">
    <property type="protein sequence ID" value="UNO50000.1"/>
    <property type="molecule type" value="Genomic_DNA"/>
</dbReference>
<dbReference type="GO" id="GO:0008483">
    <property type="term" value="F:transaminase activity"/>
    <property type="evidence" value="ECO:0007669"/>
    <property type="project" value="UniProtKB-KW"/>
</dbReference>
<dbReference type="Gene3D" id="3.90.1150.10">
    <property type="entry name" value="Aspartate Aminotransferase, domain 1"/>
    <property type="match status" value="1"/>
</dbReference>
<evidence type="ECO:0000313" key="6">
    <source>
        <dbReference type="EMBL" id="UNO50000.1"/>
    </source>
</evidence>
<dbReference type="Proteomes" id="UP000829401">
    <property type="component" value="Chromosome"/>
</dbReference>
<dbReference type="OrthoDB" id="9807885at2"/>
<dbReference type="Gene3D" id="3.40.640.10">
    <property type="entry name" value="Type I PLP-dependent aspartate aminotransferase-like (Major domain)"/>
    <property type="match status" value="1"/>
</dbReference>
<evidence type="ECO:0000313" key="7">
    <source>
        <dbReference type="Proteomes" id="UP000829401"/>
    </source>
</evidence>
<dbReference type="KEGG" id="aaco:K1I37_05775"/>
<evidence type="ECO:0000256" key="5">
    <source>
        <dbReference type="RuleBase" id="RU003560"/>
    </source>
</evidence>
<sequence>MSIGENIRAVGKESLVELDRQYMWHPMMPYSASQQPMVVAHGEGPYITTEDGNRYLDAMSGLWCVNLGYSQKSLAEAASEQMLEMPYYPLTHTHKPGIRLAEKLNQWLQGSYRIVYSNSGSEANEVSFKIARQYYEQMGEPNRWKIIARYRGYHGNTMGALAATGQFQRKYKYEPLAPGFLHVPPPDCYRCPFGHQAGLCQHECANYYEQVINWEIPETVAAIIIEPVISGGGVFVPPPEYLQRVREICNRYGVLMIVDEVICGFGRSGQPFGHQNYGITPDIVTMAKGITSGYLPLSATAIRDELFDVFRHDSEYAHLRHVNTFGGHPVACAVAIKTLEIMEEEHLVDRAAQLGQQLKTKLTPLANHLHVGDLRHFGLLAGIELVADKETKAPASPEFTAAVIAECKKRGVLIGKNGDTVRNFNNILTLCPPFIITDDELDHIVTVVKESIAKTTEQGVTA</sequence>
<keyword evidence="4 5" id="KW-0663">Pyridoxal phosphate</keyword>
<keyword evidence="7" id="KW-1185">Reference proteome</keyword>
<gene>
    <name evidence="6" type="ORF">K1I37_05775</name>
</gene>
<dbReference type="eggNOG" id="COG0161">
    <property type="taxonomic scope" value="Bacteria"/>
</dbReference>
<dbReference type="NCBIfam" id="NF005812">
    <property type="entry name" value="PRK07678.1"/>
    <property type="match status" value="1"/>
</dbReference>
<evidence type="ECO:0000256" key="3">
    <source>
        <dbReference type="ARBA" id="ARBA00022679"/>
    </source>
</evidence>
<dbReference type="InterPro" id="IPR049704">
    <property type="entry name" value="Aminotrans_3_PPA_site"/>
</dbReference>
<dbReference type="SUPFAM" id="SSF53383">
    <property type="entry name" value="PLP-dependent transferases"/>
    <property type="match status" value="1"/>
</dbReference>
<evidence type="ECO:0000256" key="2">
    <source>
        <dbReference type="ARBA" id="ARBA00022576"/>
    </source>
</evidence>
<name>T0BZ86_ALIAG</name>
<dbReference type="InterPro" id="IPR015422">
    <property type="entry name" value="PyrdxlP-dep_Trfase_small"/>
</dbReference>
<accession>T0BZ86</accession>
<evidence type="ECO:0000256" key="1">
    <source>
        <dbReference type="ARBA" id="ARBA00008954"/>
    </source>
</evidence>
<dbReference type="InterPro" id="IPR015421">
    <property type="entry name" value="PyrdxlP-dep_Trfase_major"/>
</dbReference>
<keyword evidence="3" id="KW-0808">Transferase</keyword>
<dbReference type="PIRSF" id="PIRSF000521">
    <property type="entry name" value="Transaminase_4ab_Lys_Orn"/>
    <property type="match status" value="1"/>
</dbReference>
<keyword evidence="2 6" id="KW-0032">Aminotransferase</keyword>
<proteinExistence type="inferred from homology"/>
<dbReference type="PANTHER" id="PTHR43094">
    <property type="entry name" value="AMINOTRANSFERASE"/>
    <property type="match status" value="1"/>
</dbReference>